<evidence type="ECO:0000256" key="1">
    <source>
        <dbReference type="SAM" id="MobiDB-lite"/>
    </source>
</evidence>
<gene>
    <name evidence="3" type="ORF">OTI717_LOCUS1513</name>
    <name evidence="2" type="ORF">RFH988_LOCUS1323</name>
</gene>
<feature type="region of interest" description="Disordered" evidence="1">
    <location>
        <begin position="161"/>
        <end position="219"/>
    </location>
</feature>
<feature type="region of interest" description="Disordered" evidence="1">
    <location>
        <begin position="538"/>
        <end position="637"/>
    </location>
</feature>
<reference evidence="2" key="1">
    <citation type="submission" date="2021-02" db="EMBL/GenBank/DDBJ databases">
        <authorList>
            <person name="Nowell W R."/>
        </authorList>
    </citation>
    <scope>NUCLEOTIDE SEQUENCE</scope>
</reference>
<feature type="region of interest" description="Disordered" evidence="1">
    <location>
        <begin position="349"/>
        <end position="399"/>
    </location>
</feature>
<organism evidence="2 4">
    <name type="scientific">Rotaria sordida</name>
    <dbReference type="NCBI Taxonomy" id="392033"/>
    <lineage>
        <taxon>Eukaryota</taxon>
        <taxon>Metazoa</taxon>
        <taxon>Spiralia</taxon>
        <taxon>Gnathifera</taxon>
        <taxon>Rotifera</taxon>
        <taxon>Eurotatoria</taxon>
        <taxon>Bdelloidea</taxon>
        <taxon>Philodinida</taxon>
        <taxon>Philodinidae</taxon>
        <taxon>Rotaria</taxon>
    </lineage>
</organism>
<evidence type="ECO:0000313" key="3">
    <source>
        <dbReference type="EMBL" id="CAF3497576.1"/>
    </source>
</evidence>
<feature type="compositionally biased region" description="Polar residues" evidence="1">
    <location>
        <begin position="601"/>
        <end position="610"/>
    </location>
</feature>
<dbReference type="AlphaFoldDB" id="A0A813P9Q8"/>
<dbReference type="EMBL" id="CAJOAX010000065">
    <property type="protein sequence ID" value="CAF3497576.1"/>
    <property type="molecule type" value="Genomic_DNA"/>
</dbReference>
<accession>A0A813P9Q8</accession>
<feature type="compositionally biased region" description="Basic and acidic residues" evidence="1">
    <location>
        <begin position="196"/>
        <end position="207"/>
    </location>
</feature>
<dbReference type="Proteomes" id="UP000663823">
    <property type="component" value="Unassembled WGS sequence"/>
</dbReference>
<feature type="compositionally biased region" description="Low complexity" evidence="1">
    <location>
        <begin position="383"/>
        <end position="399"/>
    </location>
</feature>
<evidence type="ECO:0000313" key="2">
    <source>
        <dbReference type="EMBL" id="CAF0751577.1"/>
    </source>
</evidence>
<dbReference type="OrthoDB" id="10047272at2759"/>
<evidence type="ECO:0000313" key="4">
    <source>
        <dbReference type="Proteomes" id="UP000663882"/>
    </source>
</evidence>
<dbReference type="EMBL" id="CAJNOO010000025">
    <property type="protein sequence ID" value="CAF0751577.1"/>
    <property type="molecule type" value="Genomic_DNA"/>
</dbReference>
<dbReference type="Proteomes" id="UP000663882">
    <property type="component" value="Unassembled WGS sequence"/>
</dbReference>
<feature type="compositionally biased region" description="Polar residues" evidence="1">
    <location>
        <begin position="553"/>
        <end position="574"/>
    </location>
</feature>
<sequence>MSYATSLLAAYPSSYGTSTLLSDNLVRRSSYDNIYQPSVPYGNTDRLLSDDLAFNQITHDIPTYHPPIYSLSNSTSVFPTTNYQNSTINNFHRPVPPNDSFASLNDITEYSESLVTASNTNTASSVARSINDNNINGPINIFKHHQQDNNQILNDVDNNRQHKSIWSSPETKKKGQSDEIKKKPILKNPTQPTTGAHKDTSIDKLNDDITPVQSPQPPLALTKQQNHLQRNAVIADVEKQPLPIDVQAWINETKKESPIDEKQAEQAWSIKIGQLHMAQVQHEKDKTKSLRALPNGPKKVDNSPFVNKTKPINDTKSREPTYEIQHDSYFDTLFEGNYFRKPSTNNYSINSSFHHSKPTKNKLASSLNNQNSKHVSQRKTTHYEPPTTTTTKRSQPTITTTSWRKQWPIQYHYDSLYPYYLYNEITHRDYVQKDTDERFREALQKLRADRAEQHQKDINEKTAKRLHYGDYVRHSTKDELLQNAVKPSPWSDFMDLKKGNLYSLSIEEKKQLYNQSKSYGERVRYRNFAMSYGADANRSYRDSAPLTDDSQEFDSGNETPRQRMNNSDSKSISRTSKRPGSGSTTHKIYPKQIGIRGGNRSIPNQTSRTTMRTDRSNINRQGENDDDDLSNYKYNNKQPLKKKNVRYANGRTTTNSDDENDNEFTNHGQRTIRTRNRDIDDDLFTVREEKTLESFEGARYKKR</sequence>
<name>A0A813P9Q8_9BILA</name>
<feature type="compositionally biased region" description="Basic and acidic residues" evidence="1">
    <location>
        <begin position="170"/>
        <end position="182"/>
    </location>
</feature>
<feature type="compositionally biased region" description="Polar residues" evidence="1">
    <location>
        <begin position="362"/>
        <end position="374"/>
    </location>
</feature>
<protein>
    <submittedName>
        <fullName evidence="2">Uncharacterized protein</fullName>
    </submittedName>
</protein>
<feature type="region of interest" description="Disordered" evidence="1">
    <location>
        <begin position="288"/>
        <end position="318"/>
    </location>
</feature>
<comment type="caution">
    <text evidence="2">The sequence shown here is derived from an EMBL/GenBank/DDBJ whole genome shotgun (WGS) entry which is preliminary data.</text>
</comment>
<proteinExistence type="predicted"/>